<name>A0A9R1XWR2_LACSA</name>
<dbReference type="AlphaFoldDB" id="A0A9R1XWR2"/>
<keyword evidence="2" id="KW-1185">Reference proteome</keyword>
<evidence type="ECO:0000313" key="2">
    <source>
        <dbReference type="Proteomes" id="UP000235145"/>
    </source>
</evidence>
<dbReference type="EMBL" id="NBSK02000001">
    <property type="protein sequence ID" value="KAJ0225214.1"/>
    <property type="molecule type" value="Genomic_DNA"/>
</dbReference>
<reference evidence="1 2" key="1">
    <citation type="journal article" date="2017" name="Nat. Commun.">
        <title>Genome assembly with in vitro proximity ligation data and whole-genome triplication in lettuce.</title>
        <authorList>
            <person name="Reyes-Chin-Wo S."/>
            <person name="Wang Z."/>
            <person name="Yang X."/>
            <person name="Kozik A."/>
            <person name="Arikit S."/>
            <person name="Song C."/>
            <person name="Xia L."/>
            <person name="Froenicke L."/>
            <person name="Lavelle D.O."/>
            <person name="Truco M.J."/>
            <person name="Xia R."/>
            <person name="Zhu S."/>
            <person name="Xu C."/>
            <person name="Xu H."/>
            <person name="Xu X."/>
            <person name="Cox K."/>
            <person name="Korf I."/>
            <person name="Meyers B.C."/>
            <person name="Michelmore R.W."/>
        </authorList>
    </citation>
    <scope>NUCLEOTIDE SEQUENCE [LARGE SCALE GENOMIC DNA]</scope>
    <source>
        <strain evidence="2">cv. Salinas</strain>
        <tissue evidence="1">Seedlings</tissue>
    </source>
</reference>
<protein>
    <recommendedName>
        <fullName evidence="3">Transposase MuDR plant domain-containing protein</fullName>
    </recommendedName>
</protein>
<accession>A0A9R1XWR2</accession>
<dbReference type="PANTHER" id="PTHR31973:SF189">
    <property type="entry name" value="TRANSPOSASE, MUDR, PLANT, MULE TRANSPOSASE DOMAIN PROTEIN-RELATED"/>
    <property type="match status" value="1"/>
</dbReference>
<evidence type="ECO:0008006" key="3">
    <source>
        <dbReference type="Google" id="ProtNLM"/>
    </source>
</evidence>
<dbReference type="PANTHER" id="PTHR31973">
    <property type="entry name" value="POLYPROTEIN, PUTATIVE-RELATED"/>
    <property type="match status" value="1"/>
</dbReference>
<gene>
    <name evidence="1" type="ORF">LSAT_V11C100026910</name>
</gene>
<evidence type="ECO:0000313" key="1">
    <source>
        <dbReference type="EMBL" id="KAJ0225214.1"/>
    </source>
</evidence>
<sequence length="214" mass="25289">MNYHEPLFDWIEMEDPDAMEPEYKDEDVDSIIEDGEKCDHEEEVENMMMKTTINNHMYMVAHGYDLYFEKNDKDILLVKCCKEKAPQCPFRLWASWMKEEKTFQIKSRKKPKLIKGIQTWVHCNLQVDRETICESILESTKMSLRLMKSLVSNTFNINANFGQCMNAKRFGNFKDHYAKLFVTDQVSGKFYNRLENSGTTKYTGEVFEEIRNAP</sequence>
<comment type="caution">
    <text evidence="1">The sequence shown here is derived from an EMBL/GenBank/DDBJ whole genome shotgun (WGS) entry which is preliminary data.</text>
</comment>
<proteinExistence type="predicted"/>
<organism evidence="1 2">
    <name type="scientific">Lactuca sativa</name>
    <name type="common">Garden lettuce</name>
    <dbReference type="NCBI Taxonomy" id="4236"/>
    <lineage>
        <taxon>Eukaryota</taxon>
        <taxon>Viridiplantae</taxon>
        <taxon>Streptophyta</taxon>
        <taxon>Embryophyta</taxon>
        <taxon>Tracheophyta</taxon>
        <taxon>Spermatophyta</taxon>
        <taxon>Magnoliopsida</taxon>
        <taxon>eudicotyledons</taxon>
        <taxon>Gunneridae</taxon>
        <taxon>Pentapetalae</taxon>
        <taxon>asterids</taxon>
        <taxon>campanulids</taxon>
        <taxon>Asterales</taxon>
        <taxon>Asteraceae</taxon>
        <taxon>Cichorioideae</taxon>
        <taxon>Cichorieae</taxon>
        <taxon>Lactucinae</taxon>
        <taxon>Lactuca</taxon>
    </lineage>
</organism>
<dbReference type="Proteomes" id="UP000235145">
    <property type="component" value="Unassembled WGS sequence"/>
</dbReference>